<dbReference type="EMBL" id="AMRV01000002">
    <property type="protein sequence ID" value="EMD83666.1"/>
    <property type="molecule type" value="Genomic_DNA"/>
</dbReference>
<keyword evidence="3" id="KW-1185">Reference proteome</keyword>
<evidence type="ECO:0000256" key="1">
    <source>
        <dbReference type="SAM" id="SignalP"/>
    </source>
</evidence>
<evidence type="ECO:0008006" key="4">
    <source>
        <dbReference type="Google" id="ProtNLM"/>
    </source>
</evidence>
<gene>
    <name evidence="2" type="ORF">C725_0638</name>
</gene>
<name>M2TPG3_9SPHN</name>
<dbReference type="RefSeq" id="WP_008600108.1">
    <property type="nucleotide sequence ID" value="NZ_AMRV01000002.1"/>
</dbReference>
<dbReference type="Pfam" id="PF02585">
    <property type="entry name" value="PIG-L"/>
    <property type="match status" value="1"/>
</dbReference>
<dbReference type="GO" id="GO:0016811">
    <property type="term" value="F:hydrolase activity, acting on carbon-nitrogen (but not peptide) bonds, in linear amides"/>
    <property type="evidence" value="ECO:0007669"/>
    <property type="project" value="TreeGrafter"/>
</dbReference>
<dbReference type="AlphaFoldDB" id="M2TPG3"/>
<organism evidence="2 3">
    <name type="scientific">Pacificimonas flava</name>
    <dbReference type="NCBI Taxonomy" id="1234595"/>
    <lineage>
        <taxon>Bacteria</taxon>
        <taxon>Pseudomonadati</taxon>
        <taxon>Pseudomonadota</taxon>
        <taxon>Alphaproteobacteria</taxon>
        <taxon>Sphingomonadales</taxon>
        <taxon>Sphingosinicellaceae</taxon>
        <taxon>Pacificimonas</taxon>
    </lineage>
</organism>
<evidence type="ECO:0000313" key="3">
    <source>
        <dbReference type="Proteomes" id="UP000011717"/>
    </source>
</evidence>
<sequence length="262" mass="27099">MKSVLPALAAALAILATPAARAETLLAVFAHPDDELTVAPLLAKYAREGHAVHIAYATSGDRGPGVSGMQPGAQLGAVRENEARCAAKALDLDTINFAGFGDGTLGAATDPPGAPLSQLAVKVGQLINAIRPDTILTWGPDGGYGHPDHRLVSAVVTQAIQASGPAAPRLVYPGIAAVDPAALPPQFANWATTHPGRLNISVAYTDADLAAAASAFQCHETQFPADYRQGAPALLHRSVWRGRISLRDAFPRPASASLFEGK</sequence>
<dbReference type="PANTHER" id="PTHR12993">
    <property type="entry name" value="N-ACETYLGLUCOSAMINYL-PHOSPHATIDYLINOSITOL DE-N-ACETYLASE-RELATED"/>
    <property type="match status" value="1"/>
</dbReference>
<protein>
    <recommendedName>
        <fullName evidence="4">PIG-L family deacetylase</fullName>
    </recommendedName>
</protein>
<feature type="chain" id="PRO_5004026152" description="PIG-L family deacetylase" evidence="1">
    <location>
        <begin position="23"/>
        <end position="262"/>
    </location>
</feature>
<dbReference type="PATRIC" id="fig|1234595.3.peg.637"/>
<dbReference type="Proteomes" id="UP000011717">
    <property type="component" value="Unassembled WGS sequence"/>
</dbReference>
<evidence type="ECO:0000313" key="2">
    <source>
        <dbReference type="EMBL" id="EMD83666.1"/>
    </source>
</evidence>
<accession>M2TPG3</accession>
<dbReference type="Gene3D" id="3.40.50.10320">
    <property type="entry name" value="LmbE-like"/>
    <property type="match status" value="1"/>
</dbReference>
<dbReference type="PANTHER" id="PTHR12993:SF11">
    <property type="entry name" value="N-ACETYLGLUCOSAMINYL-PHOSPHATIDYLINOSITOL DE-N-ACETYLASE"/>
    <property type="match status" value="1"/>
</dbReference>
<dbReference type="InterPro" id="IPR003737">
    <property type="entry name" value="GlcNAc_PI_deacetylase-related"/>
</dbReference>
<dbReference type="InterPro" id="IPR024078">
    <property type="entry name" value="LmbE-like_dom_sf"/>
</dbReference>
<comment type="caution">
    <text evidence="2">The sequence shown here is derived from an EMBL/GenBank/DDBJ whole genome shotgun (WGS) entry which is preliminary data.</text>
</comment>
<feature type="signal peptide" evidence="1">
    <location>
        <begin position="1"/>
        <end position="22"/>
    </location>
</feature>
<proteinExistence type="predicted"/>
<dbReference type="OrthoDB" id="116799at2"/>
<keyword evidence="1" id="KW-0732">Signal</keyword>
<dbReference type="SUPFAM" id="SSF102588">
    <property type="entry name" value="LmbE-like"/>
    <property type="match status" value="1"/>
</dbReference>
<reference evidence="2 3" key="1">
    <citation type="journal article" date="2013" name="Genome Announc.">
        <title>Draft Genome Sequence of Strain JLT2015T, Belonging to the Family Sphingomonadaceae of the Alphaproteobacteria.</title>
        <authorList>
            <person name="Tang K."/>
            <person name="Liu K."/>
            <person name="Li S."/>
            <person name="Jiao N."/>
        </authorList>
    </citation>
    <scope>NUCLEOTIDE SEQUENCE [LARGE SCALE GENOMIC DNA]</scope>
    <source>
        <strain evidence="2 3">JLT2015</strain>
    </source>
</reference>